<name>A0A640VW28_9RHOB</name>
<dbReference type="InterPro" id="IPR037120">
    <property type="entry name" value="Haem_peroxidase_sf_animal"/>
</dbReference>
<keyword evidence="2" id="KW-1185">Reference proteome</keyword>
<dbReference type="Gene3D" id="1.10.640.10">
    <property type="entry name" value="Haem peroxidase domain superfamily, animal type"/>
    <property type="match status" value="1"/>
</dbReference>
<accession>A0A640VW28</accession>
<dbReference type="GO" id="GO:0004601">
    <property type="term" value="F:peroxidase activity"/>
    <property type="evidence" value="ECO:0007669"/>
    <property type="project" value="InterPro"/>
</dbReference>
<protein>
    <submittedName>
        <fullName evidence="1">Uncharacterized protein</fullName>
    </submittedName>
</protein>
<dbReference type="Proteomes" id="UP000436522">
    <property type="component" value="Unassembled WGS sequence"/>
</dbReference>
<dbReference type="InterPro" id="IPR019791">
    <property type="entry name" value="Haem_peroxidase_animal"/>
</dbReference>
<evidence type="ECO:0000313" key="1">
    <source>
        <dbReference type="EMBL" id="GFE50456.1"/>
    </source>
</evidence>
<dbReference type="EMBL" id="BLIV01000004">
    <property type="protein sequence ID" value="GFE50456.1"/>
    <property type="molecule type" value="Genomic_DNA"/>
</dbReference>
<dbReference type="Pfam" id="PF03098">
    <property type="entry name" value="An_peroxidase"/>
    <property type="match status" value="1"/>
</dbReference>
<dbReference type="GO" id="GO:0020037">
    <property type="term" value="F:heme binding"/>
    <property type="evidence" value="ECO:0007669"/>
    <property type="project" value="InterPro"/>
</dbReference>
<comment type="caution">
    <text evidence="1">The sequence shown here is derived from an EMBL/GenBank/DDBJ whole genome shotgun (WGS) entry which is preliminary data.</text>
</comment>
<dbReference type="InterPro" id="IPR010255">
    <property type="entry name" value="Haem_peroxidase_sf"/>
</dbReference>
<sequence>MDMKPLRDGGLAQAFEDMSAQATGEPGPRNTTQFLMHGEEASVEQGRSCQLRSFTDYLKYLQRMPIEGMADISSDREVASLIRDTYGDVTKVDFFVGLFCEDRVKNAPLPRTILSFVALDAFSQALTIPLLSEHVFKPPQDSEAEHPTFSRYGWAQIATCGSMLDLVLRNVAAPENSVSLV</sequence>
<dbReference type="PROSITE" id="PS50292">
    <property type="entry name" value="PEROXIDASE_3"/>
    <property type="match status" value="1"/>
</dbReference>
<dbReference type="SUPFAM" id="SSF48113">
    <property type="entry name" value="Heme-dependent peroxidases"/>
    <property type="match status" value="1"/>
</dbReference>
<dbReference type="GO" id="GO:0006979">
    <property type="term" value="P:response to oxidative stress"/>
    <property type="evidence" value="ECO:0007669"/>
    <property type="project" value="InterPro"/>
</dbReference>
<proteinExistence type="predicted"/>
<evidence type="ECO:0000313" key="2">
    <source>
        <dbReference type="Proteomes" id="UP000436522"/>
    </source>
</evidence>
<organism evidence="1 2">
    <name type="scientific">Roseobacter cerasinus</name>
    <dbReference type="NCBI Taxonomy" id="2602289"/>
    <lineage>
        <taxon>Bacteria</taxon>
        <taxon>Pseudomonadati</taxon>
        <taxon>Pseudomonadota</taxon>
        <taxon>Alphaproteobacteria</taxon>
        <taxon>Rhodobacterales</taxon>
        <taxon>Roseobacteraceae</taxon>
        <taxon>Roseobacter</taxon>
    </lineage>
</organism>
<gene>
    <name evidence="1" type="ORF">So717_22090</name>
</gene>
<dbReference type="AlphaFoldDB" id="A0A640VW28"/>
<reference evidence="1 2" key="1">
    <citation type="submission" date="2019-12" db="EMBL/GenBank/DDBJ databases">
        <title>Roseobacter cerasinus sp. nov., isolated from seawater around aquaculture.</title>
        <authorList>
            <person name="Muramatsu S."/>
            <person name="Takabe Y."/>
            <person name="Mori K."/>
            <person name="Takaichi S."/>
            <person name="Hanada S."/>
        </authorList>
    </citation>
    <scope>NUCLEOTIDE SEQUENCE [LARGE SCALE GENOMIC DNA]</scope>
    <source>
        <strain evidence="1 2">AI77</strain>
    </source>
</reference>